<sequence>MDLGLFQELLPKKFLSPVPYPYDSEISVNGVQPSKLQIPYSMHLLHKADLLDLVIRAQKPLVARLRELDEQGSKS</sequence>
<keyword evidence="2" id="KW-1185">Reference proteome</keyword>
<comment type="caution">
    <text evidence="1">The sequence shown here is derived from an EMBL/GenBank/DDBJ whole genome shotgun (WGS) entry which is preliminary data.</text>
</comment>
<dbReference type="Proteomes" id="UP000886998">
    <property type="component" value="Unassembled WGS sequence"/>
</dbReference>
<evidence type="ECO:0000313" key="1">
    <source>
        <dbReference type="EMBL" id="GFY54058.1"/>
    </source>
</evidence>
<name>A0A8X6XIW6_9ARAC</name>
<evidence type="ECO:0000313" key="2">
    <source>
        <dbReference type="Proteomes" id="UP000886998"/>
    </source>
</evidence>
<dbReference type="EMBL" id="BMAV01009637">
    <property type="protein sequence ID" value="GFY54058.1"/>
    <property type="molecule type" value="Genomic_DNA"/>
</dbReference>
<organism evidence="1 2">
    <name type="scientific">Trichonephila inaurata madagascariensis</name>
    <dbReference type="NCBI Taxonomy" id="2747483"/>
    <lineage>
        <taxon>Eukaryota</taxon>
        <taxon>Metazoa</taxon>
        <taxon>Ecdysozoa</taxon>
        <taxon>Arthropoda</taxon>
        <taxon>Chelicerata</taxon>
        <taxon>Arachnida</taxon>
        <taxon>Araneae</taxon>
        <taxon>Araneomorphae</taxon>
        <taxon>Entelegynae</taxon>
        <taxon>Araneoidea</taxon>
        <taxon>Nephilidae</taxon>
        <taxon>Trichonephila</taxon>
        <taxon>Trichonephila inaurata</taxon>
    </lineage>
</organism>
<reference evidence="1" key="1">
    <citation type="submission" date="2020-08" db="EMBL/GenBank/DDBJ databases">
        <title>Multicomponent nature underlies the extraordinary mechanical properties of spider dragline silk.</title>
        <authorList>
            <person name="Kono N."/>
            <person name="Nakamura H."/>
            <person name="Mori M."/>
            <person name="Yoshida Y."/>
            <person name="Ohtoshi R."/>
            <person name="Malay A.D."/>
            <person name="Moran D.A.P."/>
            <person name="Tomita M."/>
            <person name="Numata K."/>
            <person name="Arakawa K."/>
        </authorList>
    </citation>
    <scope>NUCLEOTIDE SEQUENCE</scope>
</reference>
<accession>A0A8X6XIW6</accession>
<feature type="non-terminal residue" evidence="1">
    <location>
        <position position="1"/>
    </location>
</feature>
<gene>
    <name evidence="1" type="ORF">TNIN_60901</name>
</gene>
<protein>
    <submittedName>
        <fullName evidence="1">Uncharacterized protein</fullName>
    </submittedName>
</protein>
<proteinExistence type="predicted"/>
<dbReference type="AlphaFoldDB" id="A0A8X6XIW6"/>